<evidence type="ECO:0000313" key="2">
    <source>
        <dbReference type="Proteomes" id="UP001732700"/>
    </source>
</evidence>
<evidence type="ECO:0000313" key="1">
    <source>
        <dbReference type="EnsemblPlants" id="AVESA.00010b.r2.1CG0113000.1.CDS.1"/>
    </source>
</evidence>
<reference evidence="1" key="2">
    <citation type="submission" date="2025-09" db="UniProtKB">
        <authorList>
            <consortium name="EnsemblPlants"/>
        </authorList>
    </citation>
    <scope>IDENTIFICATION</scope>
</reference>
<accession>A0ACD5TR81</accession>
<keyword evidence="2" id="KW-1185">Reference proteome</keyword>
<sequence length="574" mass="64976">MVELENNGEFRSLKGLFGWMNLYFRNCHDSLKPCILYLPIFPRNYLIRRRRLVRRWIAEGYSRDSHDESAEVNGEKQFHDLLDLSIIQQPFALGLGDTRMISCQVNGFFREYIVSRQMEENLMFELSGSSALTTQRTGRHLLISEGWVRDRTVFGSIDFSRLRSLTVFGKWKSFLFSESMKLLRVLDLEGASEVEYSDLKKMVKLMRRLKFLSLRGCHEICHLPSSIGGLRQIQTLDVRHTSIVTLPLSIAKLEQLQYIRAGTNKAPAKRAQTSANHHLVYKVSNYCGGRQLVGVEVPPGIGKLTALHTLGVVNVSASGTEAFLEELKELTHLRKLGVSGISKKNSNKFILATSDLVHLESLSVRLENNSGSCLDDSIPLPLLNLRSLKLYGLGNRLPNWNLQLAMLAKMDLEIAKLTEEDYAFPPLEGVRITPDGKKESTKGVIKILSELPRLCILRLRVHHLQDNVLDVSVITNDLEEDSFEKVKMFEIACSSSSKVTFGAKTMKHLEQLKVDCCSGSFLFGLKHLDELKEVLLKGSSYSDQALKTYLTRKLQNHPKSKKPALKLEELPSRC</sequence>
<proteinExistence type="predicted"/>
<dbReference type="Proteomes" id="UP001732700">
    <property type="component" value="Chromosome 1C"/>
</dbReference>
<dbReference type="EnsemblPlants" id="AVESA.00010b.r2.1CG0113000.1">
    <property type="protein sequence ID" value="AVESA.00010b.r2.1CG0113000.1.CDS.1"/>
    <property type="gene ID" value="AVESA.00010b.r2.1CG0113000"/>
</dbReference>
<reference evidence="1" key="1">
    <citation type="submission" date="2021-05" db="EMBL/GenBank/DDBJ databases">
        <authorList>
            <person name="Scholz U."/>
            <person name="Mascher M."/>
            <person name="Fiebig A."/>
        </authorList>
    </citation>
    <scope>NUCLEOTIDE SEQUENCE [LARGE SCALE GENOMIC DNA]</scope>
</reference>
<protein>
    <submittedName>
        <fullName evidence="1">Uncharacterized protein</fullName>
    </submittedName>
</protein>
<organism evidence="1 2">
    <name type="scientific">Avena sativa</name>
    <name type="common">Oat</name>
    <dbReference type="NCBI Taxonomy" id="4498"/>
    <lineage>
        <taxon>Eukaryota</taxon>
        <taxon>Viridiplantae</taxon>
        <taxon>Streptophyta</taxon>
        <taxon>Embryophyta</taxon>
        <taxon>Tracheophyta</taxon>
        <taxon>Spermatophyta</taxon>
        <taxon>Magnoliopsida</taxon>
        <taxon>Liliopsida</taxon>
        <taxon>Poales</taxon>
        <taxon>Poaceae</taxon>
        <taxon>BOP clade</taxon>
        <taxon>Pooideae</taxon>
        <taxon>Poodae</taxon>
        <taxon>Poeae</taxon>
        <taxon>Poeae Chloroplast Group 1 (Aveneae type)</taxon>
        <taxon>Aveninae</taxon>
        <taxon>Avena</taxon>
    </lineage>
</organism>
<name>A0ACD5TR81_AVESA</name>